<dbReference type="OrthoDB" id="423498at2759"/>
<feature type="domain" description="SMP-30/Gluconolactonase/LRE-like region" evidence="4">
    <location>
        <begin position="34"/>
        <end position="127"/>
    </location>
</feature>
<dbReference type="Pfam" id="PF08450">
    <property type="entry name" value="SGL"/>
    <property type="match status" value="1"/>
</dbReference>
<feature type="binding site" evidence="2">
    <location>
        <position position="126"/>
    </location>
    <ligand>
        <name>substrate</name>
    </ligand>
</feature>
<dbReference type="EMBL" id="LJIG01001933">
    <property type="protein sequence ID" value="KRT85007.1"/>
    <property type="molecule type" value="Genomic_DNA"/>
</dbReference>
<dbReference type="GO" id="GO:0005509">
    <property type="term" value="F:calcium ion binding"/>
    <property type="evidence" value="ECO:0007669"/>
    <property type="project" value="TreeGrafter"/>
</dbReference>
<feature type="binding site" evidence="2">
    <location>
        <position position="124"/>
    </location>
    <ligand>
        <name>substrate</name>
    </ligand>
</feature>
<dbReference type="SUPFAM" id="SSF63829">
    <property type="entry name" value="Calcium-dependent phosphotriesterase"/>
    <property type="match status" value="1"/>
</dbReference>
<dbReference type="GO" id="GO:0004341">
    <property type="term" value="F:gluconolactonase activity"/>
    <property type="evidence" value="ECO:0007669"/>
    <property type="project" value="TreeGrafter"/>
</dbReference>
<gene>
    <name evidence="5" type="ORF">AMK59_1589</name>
</gene>
<feature type="binding site" evidence="2">
    <location>
        <position position="35"/>
    </location>
    <ligand>
        <name>a divalent metal cation</name>
        <dbReference type="ChEBI" id="CHEBI:60240"/>
    </ligand>
</feature>
<comment type="caution">
    <text evidence="5">The sequence shown here is derived from an EMBL/GenBank/DDBJ whole genome shotgun (WGS) entry which is preliminary data.</text>
</comment>
<name>A0A0T6BCH9_9SCAR</name>
<keyword evidence="3" id="KW-0732">Signal</keyword>
<protein>
    <recommendedName>
        <fullName evidence="4">SMP-30/Gluconolactonase/LRE-like region domain-containing protein</fullName>
    </recommendedName>
</protein>
<reference evidence="5 6" key="1">
    <citation type="submission" date="2015-09" db="EMBL/GenBank/DDBJ databases">
        <title>Draft genome of the scarab beetle Oryctes borbonicus.</title>
        <authorList>
            <person name="Meyer J.M."/>
            <person name="Markov G.V."/>
            <person name="Baskaran P."/>
            <person name="Herrmann M."/>
            <person name="Sommer R.J."/>
            <person name="Roedelsperger C."/>
        </authorList>
    </citation>
    <scope>NUCLEOTIDE SEQUENCE [LARGE SCALE GENOMIC DNA]</scope>
    <source>
        <strain evidence="5">OB123</strain>
        <tissue evidence="5">Whole animal</tissue>
    </source>
</reference>
<dbReference type="PANTHER" id="PTHR10907:SF47">
    <property type="entry name" value="REGUCALCIN"/>
    <property type="match status" value="1"/>
</dbReference>
<evidence type="ECO:0000256" key="3">
    <source>
        <dbReference type="SAM" id="SignalP"/>
    </source>
</evidence>
<dbReference type="InterPro" id="IPR013658">
    <property type="entry name" value="SGL"/>
</dbReference>
<evidence type="ECO:0000313" key="6">
    <source>
        <dbReference type="Proteomes" id="UP000051574"/>
    </source>
</evidence>
<evidence type="ECO:0000256" key="1">
    <source>
        <dbReference type="ARBA" id="ARBA00008853"/>
    </source>
</evidence>
<dbReference type="InterPro" id="IPR005511">
    <property type="entry name" value="SMP-30"/>
</dbReference>
<sequence>MLPSYAALIFVAVLRSVTGLRPAITRLTEPVDHAEGPVWDSRTQLLYFVDIHSGKLNSFNIKTGENRFVKLNGELAVAIPSEADSSHFIVGLNRSVVAIEWDGSNRLKSSKTLSTIDEDNPRNRFND</sequence>
<proteinExistence type="inferred from homology"/>
<dbReference type="Gene3D" id="2.120.10.30">
    <property type="entry name" value="TolB, C-terminal domain"/>
    <property type="match status" value="1"/>
</dbReference>
<evidence type="ECO:0000259" key="4">
    <source>
        <dbReference type="Pfam" id="PF08450"/>
    </source>
</evidence>
<dbReference type="PRINTS" id="PR01790">
    <property type="entry name" value="SMP30FAMILY"/>
</dbReference>
<dbReference type="InterPro" id="IPR011042">
    <property type="entry name" value="6-blade_b-propeller_TolB-like"/>
</dbReference>
<dbReference type="AlphaFoldDB" id="A0A0T6BCH9"/>
<dbReference type="Proteomes" id="UP000051574">
    <property type="component" value="Unassembled WGS sequence"/>
</dbReference>
<keyword evidence="6" id="KW-1185">Reference proteome</keyword>
<feature type="chain" id="PRO_5006668575" description="SMP-30/Gluconolactonase/LRE-like region domain-containing protein" evidence="3">
    <location>
        <begin position="20"/>
        <end position="127"/>
    </location>
</feature>
<feature type="signal peptide" evidence="3">
    <location>
        <begin position="1"/>
        <end position="19"/>
    </location>
</feature>
<organism evidence="5 6">
    <name type="scientific">Oryctes borbonicus</name>
    <dbReference type="NCBI Taxonomy" id="1629725"/>
    <lineage>
        <taxon>Eukaryota</taxon>
        <taxon>Metazoa</taxon>
        <taxon>Ecdysozoa</taxon>
        <taxon>Arthropoda</taxon>
        <taxon>Hexapoda</taxon>
        <taxon>Insecta</taxon>
        <taxon>Pterygota</taxon>
        <taxon>Neoptera</taxon>
        <taxon>Endopterygota</taxon>
        <taxon>Coleoptera</taxon>
        <taxon>Polyphaga</taxon>
        <taxon>Scarabaeiformia</taxon>
        <taxon>Scarabaeidae</taxon>
        <taxon>Dynastinae</taxon>
        <taxon>Oryctes</taxon>
    </lineage>
</organism>
<dbReference type="GO" id="GO:0019853">
    <property type="term" value="P:L-ascorbic acid biosynthetic process"/>
    <property type="evidence" value="ECO:0007669"/>
    <property type="project" value="TreeGrafter"/>
</dbReference>
<comment type="cofactor">
    <cofactor evidence="2">
        <name>Zn(2+)</name>
        <dbReference type="ChEBI" id="CHEBI:29105"/>
    </cofactor>
    <text evidence="2">Binds 1 divalent metal cation per subunit.</text>
</comment>
<feature type="non-terminal residue" evidence="5">
    <location>
        <position position="127"/>
    </location>
</feature>
<accession>A0A0T6BCH9</accession>
<evidence type="ECO:0000256" key="2">
    <source>
        <dbReference type="PIRSR" id="PIRSR605511-2"/>
    </source>
</evidence>
<evidence type="ECO:0000313" key="5">
    <source>
        <dbReference type="EMBL" id="KRT85007.1"/>
    </source>
</evidence>
<comment type="similarity">
    <text evidence="1">Belongs to the SMP-30/CGR1 family.</text>
</comment>
<dbReference type="PANTHER" id="PTHR10907">
    <property type="entry name" value="REGUCALCIN"/>
    <property type="match status" value="1"/>
</dbReference>
<keyword evidence="2" id="KW-0479">Metal-binding</keyword>
<keyword evidence="2" id="KW-0862">Zinc</keyword>